<gene>
    <name evidence="1" type="ORF">PGT21_007019</name>
    <name evidence="2" type="ORF">PGTUg99_008703</name>
</gene>
<evidence type="ECO:0000313" key="2">
    <source>
        <dbReference type="EMBL" id="KAA1085219.1"/>
    </source>
</evidence>
<dbReference type="Proteomes" id="UP000325313">
    <property type="component" value="Unassembled WGS sequence"/>
</dbReference>
<dbReference type="GO" id="GO:0020037">
    <property type="term" value="F:heme binding"/>
    <property type="evidence" value="ECO:0007669"/>
    <property type="project" value="InterPro"/>
</dbReference>
<evidence type="ECO:0000313" key="4">
    <source>
        <dbReference type="Proteomes" id="UP000325313"/>
    </source>
</evidence>
<comment type="caution">
    <text evidence="2">The sequence shown here is derived from an EMBL/GenBank/DDBJ whole genome shotgun (WGS) entry which is preliminary data.</text>
</comment>
<dbReference type="EMBL" id="VSWC01000144">
    <property type="protein sequence ID" value="KAA1077417.1"/>
    <property type="molecule type" value="Genomic_DNA"/>
</dbReference>
<dbReference type="Gene3D" id="2.40.180.10">
    <property type="entry name" value="Catalase core domain"/>
    <property type="match status" value="1"/>
</dbReference>
<evidence type="ECO:0000313" key="3">
    <source>
        <dbReference type="Proteomes" id="UP000324748"/>
    </source>
</evidence>
<dbReference type="EMBL" id="VDEP01000415">
    <property type="protein sequence ID" value="KAA1085219.1"/>
    <property type="molecule type" value="Genomic_DNA"/>
</dbReference>
<reference evidence="3 4" key="1">
    <citation type="submission" date="2019-05" db="EMBL/GenBank/DDBJ databases">
        <title>Emergence of the Ug99 lineage of the wheat stem rust pathogen through somatic hybridization.</title>
        <authorList>
            <person name="Li F."/>
            <person name="Upadhyaya N.M."/>
            <person name="Sperschneider J."/>
            <person name="Matny O."/>
            <person name="Nguyen-Phuc H."/>
            <person name="Mago R."/>
            <person name="Raley C."/>
            <person name="Miller M.E."/>
            <person name="Silverstein K.A.T."/>
            <person name="Henningsen E."/>
            <person name="Hirsch C.D."/>
            <person name="Visser B."/>
            <person name="Pretorius Z.A."/>
            <person name="Steffenson B.J."/>
            <person name="Schwessinger B."/>
            <person name="Dodds P.N."/>
            <person name="Figueroa M."/>
        </authorList>
    </citation>
    <scope>NUCLEOTIDE SEQUENCE [LARGE SCALE GENOMIC DNA]</scope>
    <source>
        <strain evidence="1">21-0</strain>
        <strain evidence="2 4">Ug99</strain>
    </source>
</reference>
<name>A0A5B0NBS0_PUCGR</name>
<dbReference type="Proteomes" id="UP000324748">
    <property type="component" value="Unassembled WGS sequence"/>
</dbReference>
<protein>
    <submittedName>
        <fullName evidence="2">Uncharacterized protein</fullName>
    </submittedName>
</protein>
<sequence>MTLIDFEQPRYFYKNLSPKQQKNLVRRVKNQKLVQRVLQVVQQASPELAQKIYFAMSANCQTQ</sequence>
<dbReference type="SUPFAM" id="SSF56634">
    <property type="entry name" value="Heme-dependent catalase-like"/>
    <property type="match status" value="1"/>
</dbReference>
<organism evidence="2 4">
    <name type="scientific">Puccinia graminis f. sp. tritici</name>
    <dbReference type="NCBI Taxonomy" id="56615"/>
    <lineage>
        <taxon>Eukaryota</taxon>
        <taxon>Fungi</taxon>
        <taxon>Dikarya</taxon>
        <taxon>Basidiomycota</taxon>
        <taxon>Pucciniomycotina</taxon>
        <taxon>Pucciniomycetes</taxon>
        <taxon>Pucciniales</taxon>
        <taxon>Pucciniaceae</taxon>
        <taxon>Puccinia</taxon>
    </lineage>
</organism>
<keyword evidence="3" id="KW-1185">Reference proteome</keyword>
<evidence type="ECO:0000313" key="1">
    <source>
        <dbReference type="EMBL" id="KAA1077417.1"/>
    </source>
</evidence>
<proteinExistence type="predicted"/>
<accession>A0A5B0NBS0</accession>
<dbReference type="AlphaFoldDB" id="A0A5B0NBS0"/>
<dbReference type="InterPro" id="IPR020835">
    <property type="entry name" value="Catalase_sf"/>
</dbReference>